<dbReference type="InterPro" id="IPR036742">
    <property type="entry name" value="ATP_synth_F1_esu_sf_mt"/>
</dbReference>
<dbReference type="CDD" id="cd12153">
    <property type="entry name" value="F1-ATPase_epsilon"/>
    <property type="match status" value="1"/>
</dbReference>
<keyword evidence="5 6" id="KW-0472">Membrane</keyword>
<dbReference type="OrthoDB" id="269173at2759"/>
<sequence length="178" mass="19063">MTWFQSFAGLSGASAVICGAFGTHALKDKLTSHQLGSWSTATQYQLVHSIALLYVSSHVPLNGAALVASYAFATGMTLFSGSIYALCLLPQGHGARKVLGPSTPIGGLCMIAGWLALAYARRPGRLLKYTSIASRATRQALKEGERAAADRRSQIALRYQDWKDGKASENINLTKSEE</sequence>
<organism evidence="7 8">
    <name type="scientific">Malassezia vespertilionis</name>
    <dbReference type="NCBI Taxonomy" id="2020962"/>
    <lineage>
        <taxon>Eukaryota</taxon>
        <taxon>Fungi</taxon>
        <taxon>Dikarya</taxon>
        <taxon>Basidiomycota</taxon>
        <taxon>Ustilaginomycotina</taxon>
        <taxon>Malasseziomycetes</taxon>
        <taxon>Malasseziales</taxon>
        <taxon>Malasseziaceae</taxon>
        <taxon>Malassezia</taxon>
    </lineage>
</organism>
<dbReference type="Gene3D" id="1.10.1620.20">
    <property type="entry name" value="ATP synthase, F1 complex, epsilon subunit superfamily, mitochondrial"/>
    <property type="match status" value="1"/>
</dbReference>
<name>A0A2N1JH80_9BASI</name>
<evidence type="ECO:0000256" key="4">
    <source>
        <dbReference type="ARBA" id="ARBA00022989"/>
    </source>
</evidence>
<dbReference type="PANTHER" id="PTHR43461:SF1">
    <property type="entry name" value="TRANSMEMBRANE PROTEIN 256"/>
    <property type="match status" value="1"/>
</dbReference>
<feature type="transmembrane region" description="Helical" evidence="6">
    <location>
        <begin position="98"/>
        <end position="120"/>
    </location>
</feature>
<dbReference type="GO" id="GO:0046933">
    <property type="term" value="F:proton-transporting ATP synthase activity, rotational mechanism"/>
    <property type="evidence" value="ECO:0007669"/>
    <property type="project" value="InterPro"/>
</dbReference>
<evidence type="ECO:0000256" key="3">
    <source>
        <dbReference type="ARBA" id="ARBA00022692"/>
    </source>
</evidence>
<keyword evidence="4 6" id="KW-1133">Transmembrane helix</keyword>
<keyword evidence="8" id="KW-1185">Reference proteome</keyword>
<dbReference type="EMBL" id="KZ454987">
    <property type="protein sequence ID" value="PKI85893.1"/>
    <property type="molecule type" value="Genomic_DNA"/>
</dbReference>
<feature type="transmembrane region" description="Helical" evidence="6">
    <location>
        <begin position="67"/>
        <end position="86"/>
    </location>
</feature>
<comment type="subcellular location">
    <subcellularLocation>
        <location evidence="1">Membrane</location>
        <topology evidence="1">Multi-pass membrane protein</topology>
    </subcellularLocation>
</comment>
<dbReference type="InterPro" id="IPR006696">
    <property type="entry name" value="DUF423"/>
</dbReference>
<evidence type="ECO:0000256" key="2">
    <source>
        <dbReference type="ARBA" id="ARBA00009502"/>
    </source>
</evidence>
<proteinExistence type="inferred from homology"/>
<dbReference type="InterPro" id="IPR006721">
    <property type="entry name" value="ATP_synth_F1_esu_mt"/>
</dbReference>
<dbReference type="GO" id="GO:0045259">
    <property type="term" value="C:proton-transporting ATP synthase complex"/>
    <property type="evidence" value="ECO:0007669"/>
    <property type="project" value="InterPro"/>
</dbReference>
<evidence type="ECO:0000256" key="1">
    <source>
        <dbReference type="ARBA" id="ARBA00004141"/>
    </source>
</evidence>
<reference evidence="7 8" key="1">
    <citation type="submission" date="2017-10" db="EMBL/GenBank/DDBJ databases">
        <title>A novel species of cold-tolerant Malassezia isolated from bats.</title>
        <authorList>
            <person name="Lorch J.M."/>
            <person name="Palmer J.M."/>
            <person name="Vanderwolf K.J."/>
            <person name="Schmidt K.Z."/>
            <person name="Verant M.L."/>
            <person name="Weller T.J."/>
            <person name="Blehert D.S."/>
        </authorList>
    </citation>
    <scope>NUCLEOTIDE SEQUENCE [LARGE SCALE GENOMIC DNA]</scope>
    <source>
        <strain evidence="7 8">NWHC:44797-103</strain>
    </source>
</reference>
<accession>A0A2N1JH80</accession>
<gene>
    <name evidence="7" type="ORF">MVES_000613</name>
</gene>
<evidence type="ECO:0000313" key="7">
    <source>
        <dbReference type="EMBL" id="PKI85893.1"/>
    </source>
</evidence>
<evidence type="ECO:0008006" key="9">
    <source>
        <dbReference type="Google" id="ProtNLM"/>
    </source>
</evidence>
<dbReference type="Pfam" id="PF04627">
    <property type="entry name" value="ATP-synt_Eps"/>
    <property type="match status" value="1"/>
</dbReference>
<evidence type="ECO:0000256" key="6">
    <source>
        <dbReference type="SAM" id="Phobius"/>
    </source>
</evidence>
<dbReference type="GO" id="GO:0005743">
    <property type="term" value="C:mitochondrial inner membrane"/>
    <property type="evidence" value="ECO:0007669"/>
    <property type="project" value="InterPro"/>
</dbReference>
<dbReference type="AlphaFoldDB" id="A0A2N1JH80"/>
<dbReference type="SUPFAM" id="SSF48690">
    <property type="entry name" value="Epsilon subunit of mitochondrial F1F0-ATP synthase"/>
    <property type="match status" value="1"/>
</dbReference>
<keyword evidence="3 6" id="KW-0812">Transmembrane</keyword>
<dbReference type="Proteomes" id="UP000232875">
    <property type="component" value="Unassembled WGS sequence"/>
</dbReference>
<evidence type="ECO:0000313" key="8">
    <source>
        <dbReference type="Proteomes" id="UP000232875"/>
    </source>
</evidence>
<comment type="similarity">
    <text evidence="2">Belongs to the eukaryotic ATPase epsilon family.</text>
</comment>
<evidence type="ECO:0000256" key="5">
    <source>
        <dbReference type="ARBA" id="ARBA00023136"/>
    </source>
</evidence>
<dbReference type="PANTHER" id="PTHR43461">
    <property type="entry name" value="TRANSMEMBRANE PROTEIN 256"/>
    <property type="match status" value="1"/>
</dbReference>
<protein>
    <recommendedName>
        <fullName evidence="9">DUF423-domain-containing protein</fullName>
    </recommendedName>
</protein>
<dbReference type="Pfam" id="PF04241">
    <property type="entry name" value="DUF423"/>
    <property type="match status" value="1"/>
</dbReference>